<keyword evidence="8" id="KW-1185">Reference proteome</keyword>
<proteinExistence type="predicted"/>
<evidence type="ECO:0000313" key="7">
    <source>
        <dbReference type="EMBL" id="KAK2179036.1"/>
    </source>
</evidence>
<evidence type="ECO:0000256" key="2">
    <source>
        <dbReference type="ARBA" id="ARBA00022475"/>
    </source>
</evidence>
<sequence length="135" mass="15051">MVIVGNKSDRDSERQVGQTELSEFASGFCCNEMSARTNANVNETFIQLLTVASLPAKMCPSLHRQLQATSSVTERPSIFRRRTDNSACGALIPNVLRPDVQTELLQQQRRLNCADVERPQPTRVVIAKCCKCELL</sequence>
<dbReference type="Proteomes" id="UP001209878">
    <property type="component" value="Unassembled WGS sequence"/>
</dbReference>
<evidence type="ECO:0000256" key="5">
    <source>
        <dbReference type="ARBA" id="ARBA00023136"/>
    </source>
</evidence>
<dbReference type="GO" id="GO:0003924">
    <property type="term" value="F:GTPase activity"/>
    <property type="evidence" value="ECO:0007669"/>
    <property type="project" value="InterPro"/>
</dbReference>
<comment type="caution">
    <text evidence="7">The sequence shown here is derived from an EMBL/GenBank/DDBJ whole genome shotgun (WGS) entry which is preliminary data.</text>
</comment>
<name>A0AAD9NSJ4_RIDPI</name>
<keyword evidence="6" id="KW-0449">Lipoprotein</keyword>
<dbReference type="PROSITE" id="PS00018">
    <property type="entry name" value="EF_HAND_1"/>
    <property type="match status" value="1"/>
</dbReference>
<dbReference type="InterPro" id="IPR052236">
    <property type="entry name" value="Small_GTPase_RasD"/>
</dbReference>
<accession>A0AAD9NSJ4</accession>
<dbReference type="InterPro" id="IPR027417">
    <property type="entry name" value="P-loop_NTPase"/>
</dbReference>
<dbReference type="GO" id="GO:0007165">
    <property type="term" value="P:signal transduction"/>
    <property type="evidence" value="ECO:0007669"/>
    <property type="project" value="TreeGrafter"/>
</dbReference>
<dbReference type="PANTHER" id="PTHR46149">
    <property type="entry name" value="MIP08469P"/>
    <property type="match status" value="1"/>
</dbReference>
<dbReference type="GO" id="GO:0005886">
    <property type="term" value="C:plasma membrane"/>
    <property type="evidence" value="ECO:0007669"/>
    <property type="project" value="UniProtKB-SubCell"/>
</dbReference>
<evidence type="ECO:0000256" key="4">
    <source>
        <dbReference type="ARBA" id="ARBA00023134"/>
    </source>
</evidence>
<organism evidence="7 8">
    <name type="scientific">Ridgeia piscesae</name>
    <name type="common">Tubeworm</name>
    <dbReference type="NCBI Taxonomy" id="27915"/>
    <lineage>
        <taxon>Eukaryota</taxon>
        <taxon>Metazoa</taxon>
        <taxon>Spiralia</taxon>
        <taxon>Lophotrochozoa</taxon>
        <taxon>Annelida</taxon>
        <taxon>Polychaeta</taxon>
        <taxon>Sedentaria</taxon>
        <taxon>Canalipalpata</taxon>
        <taxon>Sabellida</taxon>
        <taxon>Siboglinidae</taxon>
        <taxon>Ridgeia</taxon>
    </lineage>
</organism>
<dbReference type="GO" id="GO:0031681">
    <property type="term" value="F:G-protein beta-subunit binding"/>
    <property type="evidence" value="ECO:0007669"/>
    <property type="project" value="TreeGrafter"/>
</dbReference>
<evidence type="ECO:0000313" key="8">
    <source>
        <dbReference type="Proteomes" id="UP001209878"/>
    </source>
</evidence>
<dbReference type="AlphaFoldDB" id="A0AAD9NSJ4"/>
<evidence type="ECO:0000256" key="6">
    <source>
        <dbReference type="ARBA" id="ARBA00023288"/>
    </source>
</evidence>
<keyword evidence="4" id="KW-0547">Nucleotide-binding</keyword>
<dbReference type="SUPFAM" id="SSF52540">
    <property type="entry name" value="P-loop containing nucleoside triphosphate hydrolases"/>
    <property type="match status" value="1"/>
</dbReference>
<comment type="subcellular location">
    <subcellularLocation>
        <location evidence="1">Cell membrane</location>
        <topology evidence="1">Lipid-anchor</topology>
    </subcellularLocation>
</comment>
<dbReference type="EMBL" id="JAODUO010000518">
    <property type="protein sequence ID" value="KAK2179036.1"/>
    <property type="molecule type" value="Genomic_DNA"/>
</dbReference>
<reference evidence="7" key="1">
    <citation type="journal article" date="2023" name="Mol. Biol. Evol.">
        <title>Third-Generation Sequencing Reveals the Adaptive Role of the Epigenome in Three Deep-Sea Polychaetes.</title>
        <authorList>
            <person name="Perez M."/>
            <person name="Aroh O."/>
            <person name="Sun Y."/>
            <person name="Lan Y."/>
            <person name="Juniper S.K."/>
            <person name="Young C.R."/>
            <person name="Angers B."/>
            <person name="Qian P.Y."/>
        </authorList>
    </citation>
    <scope>NUCLEOTIDE SEQUENCE</scope>
    <source>
        <strain evidence="7">R07B-5</strain>
    </source>
</reference>
<keyword evidence="3" id="KW-0488">Methylation</keyword>
<keyword evidence="2" id="KW-1003">Cell membrane</keyword>
<protein>
    <submittedName>
        <fullName evidence="7">Uncharacterized protein</fullName>
    </submittedName>
</protein>
<keyword evidence="4" id="KW-0342">GTP-binding</keyword>
<dbReference type="InterPro" id="IPR018247">
    <property type="entry name" value="EF_Hand_1_Ca_BS"/>
</dbReference>
<gene>
    <name evidence="7" type="ORF">NP493_518g02012</name>
</gene>
<evidence type="ECO:0000256" key="3">
    <source>
        <dbReference type="ARBA" id="ARBA00022481"/>
    </source>
</evidence>
<evidence type="ECO:0000256" key="1">
    <source>
        <dbReference type="ARBA" id="ARBA00004193"/>
    </source>
</evidence>
<keyword evidence="5" id="KW-0472">Membrane</keyword>
<dbReference type="PANTHER" id="PTHR46149:SF3">
    <property type="entry name" value="MIP08469P"/>
    <property type="match status" value="1"/>
</dbReference>
<dbReference type="GO" id="GO:0005525">
    <property type="term" value="F:GTP binding"/>
    <property type="evidence" value="ECO:0007669"/>
    <property type="project" value="UniProtKB-KW"/>
</dbReference>
<dbReference type="InterPro" id="IPR001806">
    <property type="entry name" value="Small_GTPase"/>
</dbReference>
<dbReference type="Pfam" id="PF00071">
    <property type="entry name" value="Ras"/>
    <property type="match status" value="1"/>
</dbReference>
<dbReference type="Gene3D" id="3.40.50.300">
    <property type="entry name" value="P-loop containing nucleotide triphosphate hydrolases"/>
    <property type="match status" value="1"/>
</dbReference>